<evidence type="ECO:0000256" key="7">
    <source>
        <dbReference type="ARBA" id="ARBA00032345"/>
    </source>
</evidence>
<dbReference type="InterPro" id="IPR006073">
    <property type="entry name" value="GTP-bd"/>
</dbReference>
<feature type="binding site" evidence="8">
    <location>
        <begin position="56"/>
        <end position="60"/>
    </location>
    <ligand>
        <name>GTP</name>
        <dbReference type="ChEBI" id="CHEBI:37565"/>
        <label>1</label>
    </ligand>
</feature>
<evidence type="ECO:0000313" key="13">
    <source>
        <dbReference type="EMBL" id="SMC36275.1"/>
    </source>
</evidence>
<dbReference type="SUPFAM" id="SSF52540">
    <property type="entry name" value="P-loop containing nucleoside triphosphate hydrolases"/>
    <property type="match status" value="2"/>
</dbReference>
<feature type="binding site" evidence="8">
    <location>
        <begin position="237"/>
        <end position="241"/>
    </location>
    <ligand>
        <name>GTP</name>
        <dbReference type="ChEBI" id="CHEBI:37565"/>
        <label>2</label>
    </ligand>
</feature>
<comment type="subunit">
    <text evidence="8">Associates with the 50S ribosomal subunit.</text>
</comment>
<dbReference type="OrthoDB" id="9805918at2"/>
<proteinExistence type="inferred from homology"/>
<dbReference type="Gene3D" id="3.40.50.300">
    <property type="entry name" value="P-loop containing nucleotide triphosphate hydrolases"/>
    <property type="match status" value="2"/>
</dbReference>
<evidence type="ECO:0000256" key="3">
    <source>
        <dbReference type="ARBA" id="ARBA00022517"/>
    </source>
</evidence>
<dbReference type="FunFam" id="3.40.50.300:FF:000057">
    <property type="entry name" value="GTPase Der"/>
    <property type="match status" value="1"/>
</dbReference>
<dbReference type="CDD" id="cd01894">
    <property type="entry name" value="EngA1"/>
    <property type="match status" value="1"/>
</dbReference>
<reference evidence="13 14" key="1">
    <citation type="submission" date="2017-04" db="EMBL/GenBank/DDBJ databases">
        <authorList>
            <person name="Afonso C.L."/>
            <person name="Miller P.J."/>
            <person name="Scott M.A."/>
            <person name="Spackman E."/>
            <person name="Goraichik I."/>
            <person name="Dimitrov K.M."/>
            <person name="Suarez D.L."/>
            <person name="Swayne D.E."/>
        </authorList>
    </citation>
    <scope>NUCLEOTIDE SEQUENCE [LARGE SCALE GENOMIC DNA]</scope>
    <source>
        <strain evidence="13 14">DSM 3385</strain>
    </source>
</reference>
<dbReference type="GO" id="GO:0042254">
    <property type="term" value="P:ribosome biogenesis"/>
    <property type="evidence" value="ECO:0007669"/>
    <property type="project" value="UniProtKB-KW"/>
</dbReference>
<dbReference type="InterPro" id="IPR031166">
    <property type="entry name" value="G_ENGA"/>
</dbReference>
<gene>
    <name evidence="8" type="primary">der</name>
    <name evidence="13" type="ORF">SAMN02746065_10194</name>
</gene>
<dbReference type="NCBIfam" id="TIGR00231">
    <property type="entry name" value="small_GTP"/>
    <property type="match status" value="2"/>
</dbReference>
<keyword evidence="4 10" id="KW-0677">Repeat</keyword>
<evidence type="ECO:0000259" key="12">
    <source>
        <dbReference type="PROSITE" id="PS51712"/>
    </source>
</evidence>
<dbReference type="Gene3D" id="3.30.300.20">
    <property type="match status" value="1"/>
</dbReference>
<evidence type="ECO:0000256" key="8">
    <source>
        <dbReference type="HAMAP-Rule" id="MF_00195"/>
    </source>
</evidence>
<dbReference type="GO" id="GO:0043022">
    <property type="term" value="F:ribosome binding"/>
    <property type="evidence" value="ECO:0007669"/>
    <property type="project" value="TreeGrafter"/>
</dbReference>
<protein>
    <recommendedName>
        <fullName evidence="2 8">GTPase Der</fullName>
    </recommendedName>
    <alternativeName>
        <fullName evidence="7 8">GTP-binding protein EngA</fullName>
    </alternativeName>
</protein>
<dbReference type="NCBIfam" id="TIGR03594">
    <property type="entry name" value="GTPase_EngA"/>
    <property type="match status" value="1"/>
</dbReference>
<dbReference type="EMBL" id="FWXY01000001">
    <property type="protein sequence ID" value="SMC36275.1"/>
    <property type="molecule type" value="Genomic_DNA"/>
</dbReference>
<dbReference type="InterPro" id="IPR032859">
    <property type="entry name" value="KH_dom-like"/>
</dbReference>
<evidence type="ECO:0000256" key="11">
    <source>
        <dbReference type="SAM" id="MobiDB-lite"/>
    </source>
</evidence>
<evidence type="ECO:0000256" key="1">
    <source>
        <dbReference type="ARBA" id="ARBA00008279"/>
    </source>
</evidence>
<keyword evidence="14" id="KW-1185">Reference proteome</keyword>
<feature type="binding site" evidence="8">
    <location>
        <begin position="190"/>
        <end position="197"/>
    </location>
    <ligand>
        <name>GTP</name>
        <dbReference type="ChEBI" id="CHEBI:37565"/>
        <label>2</label>
    </ligand>
</feature>
<dbReference type="FunFam" id="3.40.50.300:FF:000040">
    <property type="entry name" value="GTPase Der"/>
    <property type="match status" value="1"/>
</dbReference>
<evidence type="ECO:0000256" key="2">
    <source>
        <dbReference type="ARBA" id="ARBA00020953"/>
    </source>
</evidence>
<keyword evidence="6 8" id="KW-0342">GTP-binding</keyword>
<organism evidence="13 14">
    <name type="scientific">Desulfocicer vacuolatum DSM 3385</name>
    <dbReference type="NCBI Taxonomy" id="1121400"/>
    <lineage>
        <taxon>Bacteria</taxon>
        <taxon>Pseudomonadati</taxon>
        <taxon>Thermodesulfobacteriota</taxon>
        <taxon>Desulfobacteria</taxon>
        <taxon>Desulfobacterales</taxon>
        <taxon>Desulfobacteraceae</taxon>
        <taxon>Desulfocicer</taxon>
    </lineage>
</organism>
<dbReference type="RefSeq" id="WP_139795651.1">
    <property type="nucleotide sequence ID" value="NZ_FWXY01000001.1"/>
</dbReference>
<dbReference type="PANTHER" id="PTHR43834:SF6">
    <property type="entry name" value="GTPASE DER"/>
    <property type="match status" value="1"/>
</dbReference>
<dbReference type="AlphaFoldDB" id="A0A1W1YJC0"/>
<sequence>MKPIVALVGRPNVGKSTLFNRMTKSRNALVDDFPGVTRDRHYADALWDEIPFTVVDTGGFLVSDDDVFAAEIREHVEMAVEEADVVVLVLDGRAGVSPFDQDLVHILRRSDKPVFYLINKIENSRQRDDLAEFFTLGMDKFFPVSAEHGVGVPTFMDALIGVLVDEVLLAPPMDEKEAAENQEICIAVAGRPNVGKSSLINRLFGTKRVVVSEKAGTTRDAIDLTMDKDGKTFRLIDTAGIRRKGKVREKIEKYSILKALKSLDRCDVALILVDASEGVTDQDITIAGYAHDRGCGAVFVLNKWDLLDKEEKNQKMFMEELRMKSKFLSFAPAITVSALTGQRTHKIFSMVESVYDEYNYRINTGLLNRIIENAIYRSEPSLHKGKRLKFFYATQVSVKPPTIVCFVNYPEAVHFSYKRYLINQIREMAELEKTPINLYFREKTGKMEFTGKTVAEKRYTEKKFKTTTRRKKARMEQQRRKRARDGMDK</sequence>
<dbReference type="PANTHER" id="PTHR43834">
    <property type="entry name" value="GTPASE DER"/>
    <property type="match status" value="1"/>
</dbReference>
<dbReference type="Pfam" id="PF14714">
    <property type="entry name" value="KH_dom-like"/>
    <property type="match status" value="1"/>
</dbReference>
<feature type="binding site" evidence="8">
    <location>
        <begin position="9"/>
        <end position="16"/>
    </location>
    <ligand>
        <name>GTP</name>
        <dbReference type="ChEBI" id="CHEBI:37565"/>
        <label>1</label>
    </ligand>
</feature>
<evidence type="ECO:0000256" key="6">
    <source>
        <dbReference type="ARBA" id="ARBA00023134"/>
    </source>
</evidence>
<keyword evidence="3 8" id="KW-0690">Ribosome biogenesis</keyword>
<evidence type="ECO:0000256" key="5">
    <source>
        <dbReference type="ARBA" id="ARBA00022741"/>
    </source>
</evidence>
<feature type="region of interest" description="Disordered" evidence="11">
    <location>
        <begin position="463"/>
        <end position="489"/>
    </location>
</feature>
<dbReference type="InterPro" id="IPR027417">
    <property type="entry name" value="P-loop_NTPase"/>
</dbReference>
<evidence type="ECO:0000313" key="14">
    <source>
        <dbReference type="Proteomes" id="UP000192418"/>
    </source>
</evidence>
<comment type="function">
    <text evidence="8 10">GTPase that plays an essential role in the late steps of ribosome biogenesis.</text>
</comment>
<dbReference type="Pfam" id="PF01926">
    <property type="entry name" value="MMR_HSR1"/>
    <property type="match status" value="2"/>
</dbReference>
<accession>A0A1W1YJC0</accession>
<dbReference type="PROSITE" id="PS51712">
    <property type="entry name" value="G_ENGA"/>
    <property type="match status" value="2"/>
</dbReference>
<dbReference type="PIRSF" id="PIRSF006485">
    <property type="entry name" value="GTP-binding_EngA"/>
    <property type="match status" value="1"/>
</dbReference>
<dbReference type="GO" id="GO:0005525">
    <property type="term" value="F:GTP binding"/>
    <property type="evidence" value="ECO:0007669"/>
    <property type="project" value="UniProtKB-UniRule"/>
</dbReference>
<feature type="binding site" evidence="8">
    <location>
        <begin position="302"/>
        <end position="305"/>
    </location>
    <ligand>
        <name>GTP</name>
        <dbReference type="ChEBI" id="CHEBI:37565"/>
        <label>2</label>
    </ligand>
</feature>
<feature type="compositionally biased region" description="Basic and acidic residues" evidence="11">
    <location>
        <begin position="474"/>
        <end position="489"/>
    </location>
</feature>
<dbReference type="InterPro" id="IPR005225">
    <property type="entry name" value="Small_GTP-bd"/>
</dbReference>
<evidence type="ECO:0000256" key="10">
    <source>
        <dbReference type="RuleBase" id="RU004481"/>
    </source>
</evidence>
<dbReference type="InterPro" id="IPR016484">
    <property type="entry name" value="GTPase_Der"/>
</dbReference>
<comment type="similarity">
    <text evidence="1 8 9 10">Belongs to the TRAFAC class TrmE-Era-EngA-EngB-Septin-like GTPase superfamily. EngA (Der) GTPase family.</text>
</comment>
<dbReference type="PRINTS" id="PR00326">
    <property type="entry name" value="GTP1OBG"/>
</dbReference>
<evidence type="ECO:0000256" key="9">
    <source>
        <dbReference type="PROSITE-ProRule" id="PRU01049"/>
    </source>
</evidence>
<name>A0A1W1YJC0_9BACT</name>
<dbReference type="HAMAP" id="MF_00195">
    <property type="entry name" value="GTPase_Der"/>
    <property type="match status" value="1"/>
</dbReference>
<dbReference type="CDD" id="cd01895">
    <property type="entry name" value="EngA2"/>
    <property type="match status" value="1"/>
</dbReference>
<feature type="domain" description="EngA-type G" evidence="12">
    <location>
        <begin position="184"/>
        <end position="359"/>
    </location>
</feature>
<dbReference type="Proteomes" id="UP000192418">
    <property type="component" value="Unassembled WGS sequence"/>
</dbReference>
<dbReference type="FunFam" id="3.30.300.20:FF:000004">
    <property type="entry name" value="GTPase Der"/>
    <property type="match status" value="1"/>
</dbReference>
<feature type="binding site" evidence="8">
    <location>
        <begin position="119"/>
        <end position="122"/>
    </location>
    <ligand>
        <name>GTP</name>
        <dbReference type="ChEBI" id="CHEBI:37565"/>
        <label>1</label>
    </ligand>
</feature>
<dbReference type="STRING" id="1121400.SAMN02746065_10194"/>
<keyword evidence="5 8" id="KW-0547">Nucleotide-binding</keyword>
<evidence type="ECO:0000256" key="4">
    <source>
        <dbReference type="ARBA" id="ARBA00022737"/>
    </source>
</evidence>
<dbReference type="InterPro" id="IPR015946">
    <property type="entry name" value="KH_dom-like_a/b"/>
</dbReference>
<feature type="domain" description="EngA-type G" evidence="12">
    <location>
        <begin position="3"/>
        <end position="167"/>
    </location>
</feature>